<evidence type="ECO:0000256" key="1">
    <source>
        <dbReference type="ARBA" id="ARBA00009005"/>
    </source>
</evidence>
<dbReference type="GO" id="GO:0005737">
    <property type="term" value="C:cytoplasm"/>
    <property type="evidence" value="ECO:0007669"/>
    <property type="project" value="TreeGrafter"/>
</dbReference>
<dbReference type="KEGG" id="scm:SCHCO_02732556"/>
<dbReference type="eggNOG" id="KOG1546">
    <property type="taxonomic scope" value="Eukaryota"/>
</dbReference>
<reference evidence="3 4" key="1">
    <citation type="journal article" date="2010" name="Nat. Biotechnol.">
        <title>Genome sequence of the model mushroom Schizophyllum commune.</title>
        <authorList>
            <person name="Ohm R.A."/>
            <person name="de Jong J.F."/>
            <person name="Lugones L.G."/>
            <person name="Aerts A."/>
            <person name="Kothe E."/>
            <person name="Stajich J.E."/>
            <person name="de Vries R.P."/>
            <person name="Record E."/>
            <person name="Levasseur A."/>
            <person name="Baker S.E."/>
            <person name="Bartholomew K.A."/>
            <person name="Coutinho P.M."/>
            <person name="Erdmann S."/>
            <person name="Fowler T.J."/>
            <person name="Gathman A.C."/>
            <person name="Lombard V."/>
            <person name="Henrissat B."/>
            <person name="Knabe N."/>
            <person name="Kuees U."/>
            <person name="Lilly W.W."/>
            <person name="Lindquist E."/>
            <person name="Lucas S."/>
            <person name="Magnuson J.K."/>
            <person name="Piumi F."/>
            <person name="Raudaskoski M."/>
            <person name="Salamov A."/>
            <person name="Schmutz J."/>
            <person name="Schwarze F.W.M.R."/>
            <person name="vanKuyk P.A."/>
            <person name="Horton J.S."/>
            <person name="Grigoriev I.V."/>
            <person name="Woesten H.A.B."/>
        </authorList>
    </citation>
    <scope>NUCLEOTIDE SEQUENCE [LARGE SCALE GENOMIC DNA]</scope>
    <source>
        <strain evidence="4">H4-8 / FGSC 9210</strain>
    </source>
</reference>
<sequence>MLSWTIATLLWTFKATFFFIRWAFSVYRSRVSQHGRLKIGSTSRRSSVPYVLLAISRLHPRCTRPVRRRALLIGISYRRRNKDWWLYGTHGDVKSLRRLLVNRFGWLPSEITVMMDKDGVPDHLWPTEANIRRELKSFTQDCASRDRFVFLYAGHAEQKDELIRNSEADGKDEYIVPCDAPNMQGDGCILDNIHSAYPDKAFLDACHSATLLDLVHDKCMCPDGWVGGVVSAIRWLREQASHVLGIPISAPNVDNAVIQRHAGVERVCSLNFPVISAIARFSHSLRFCQGFCRRVNQPDDPWVICFSACKDEESAVEVKNVSMTKVLVRVLESDAGRARNPSLEELLSVARYMHRFTVPTVIIFKLLRRNKMAADFRRKKEEYLRRRATRELEPSSNPVLLIPSTTERFTALLFGSPFIAHLGLAIPLPPLLFDHRPWDFYRDDKDYGQKWPTPARLQVSPCNQVFKANCVNTIVVPVR</sequence>
<gene>
    <name evidence="3" type="ORF">SCHCODRAFT_109220</name>
</gene>
<evidence type="ECO:0000313" key="3">
    <source>
        <dbReference type="EMBL" id="EFI96970.1"/>
    </source>
</evidence>
<dbReference type="AlphaFoldDB" id="D8Q5H6"/>
<dbReference type="Proteomes" id="UP000007431">
    <property type="component" value="Unassembled WGS sequence"/>
</dbReference>
<dbReference type="OrthoDB" id="3223806at2759"/>
<comment type="similarity">
    <text evidence="1">Belongs to the peptidase C14B family.</text>
</comment>
<dbReference type="GeneID" id="9589955"/>
<dbReference type="OMA" id="HICHTIH"/>
<accession>D8Q5H6</accession>
<dbReference type="PANTHER" id="PTHR48104:SF2">
    <property type="entry name" value="METACASPASE-1-LIKE ISOFORM X1"/>
    <property type="match status" value="1"/>
</dbReference>
<dbReference type="InterPro" id="IPR011600">
    <property type="entry name" value="Pept_C14_caspase"/>
</dbReference>
<dbReference type="VEuPathDB" id="FungiDB:SCHCODRAFT_02732556"/>
<name>D8Q5H6_SCHCM</name>
<evidence type="ECO:0000259" key="2">
    <source>
        <dbReference type="Pfam" id="PF00656"/>
    </source>
</evidence>
<feature type="domain" description="Peptidase C14 caspase" evidence="2">
    <location>
        <begin position="67"/>
        <end position="351"/>
    </location>
</feature>
<proteinExistence type="inferred from homology"/>
<dbReference type="InParanoid" id="D8Q5H6"/>
<dbReference type="InterPro" id="IPR050452">
    <property type="entry name" value="Metacaspase"/>
</dbReference>
<keyword evidence="4" id="KW-1185">Reference proteome</keyword>
<organism evidence="4">
    <name type="scientific">Schizophyllum commune (strain H4-8 / FGSC 9210)</name>
    <name type="common">Split gill fungus</name>
    <dbReference type="NCBI Taxonomy" id="578458"/>
    <lineage>
        <taxon>Eukaryota</taxon>
        <taxon>Fungi</taxon>
        <taxon>Dikarya</taxon>
        <taxon>Basidiomycota</taxon>
        <taxon>Agaricomycotina</taxon>
        <taxon>Agaricomycetes</taxon>
        <taxon>Agaricomycetidae</taxon>
        <taxon>Agaricales</taxon>
        <taxon>Schizophyllaceae</taxon>
        <taxon>Schizophyllum</taxon>
    </lineage>
</organism>
<dbReference type="HOGENOM" id="CLU_570056_0_0_1"/>
<evidence type="ECO:0000313" key="4">
    <source>
        <dbReference type="Proteomes" id="UP000007431"/>
    </source>
</evidence>
<dbReference type="Pfam" id="PF00656">
    <property type="entry name" value="Peptidase_C14"/>
    <property type="match status" value="1"/>
</dbReference>
<protein>
    <recommendedName>
        <fullName evidence="2">Peptidase C14 caspase domain-containing protein</fullName>
    </recommendedName>
</protein>
<dbReference type="EMBL" id="GL377306">
    <property type="protein sequence ID" value="EFI96970.1"/>
    <property type="molecule type" value="Genomic_DNA"/>
</dbReference>
<feature type="non-terminal residue" evidence="3">
    <location>
        <position position="479"/>
    </location>
</feature>
<dbReference type="PANTHER" id="PTHR48104">
    <property type="entry name" value="METACASPASE-4"/>
    <property type="match status" value="1"/>
</dbReference>
<dbReference type="GO" id="GO:0004197">
    <property type="term" value="F:cysteine-type endopeptidase activity"/>
    <property type="evidence" value="ECO:0007669"/>
    <property type="project" value="InterPro"/>
</dbReference>
<dbReference type="RefSeq" id="XP_003031873.1">
    <property type="nucleotide sequence ID" value="XM_003031827.1"/>
</dbReference>
<dbReference type="Gene3D" id="3.40.50.12660">
    <property type="match status" value="1"/>
</dbReference>
<dbReference type="GO" id="GO:0006508">
    <property type="term" value="P:proteolysis"/>
    <property type="evidence" value="ECO:0007669"/>
    <property type="project" value="InterPro"/>
</dbReference>